<keyword evidence="3" id="KW-0963">Cytoplasm</keyword>
<protein>
    <recommendedName>
        <fullName evidence="2">Cell division protein ZapA</fullName>
    </recommendedName>
    <alternativeName>
        <fullName evidence="9">Z ring-associated protein ZapA</fullName>
    </alternativeName>
</protein>
<keyword evidence="12" id="KW-1185">Reference proteome</keyword>
<dbReference type="GO" id="GO:0030428">
    <property type="term" value="C:cell septum"/>
    <property type="evidence" value="ECO:0007669"/>
    <property type="project" value="TreeGrafter"/>
</dbReference>
<dbReference type="InterPro" id="IPR042233">
    <property type="entry name" value="Cell_div_ZapA_N"/>
</dbReference>
<evidence type="ECO:0000256" key="5">
    <source>
        <dbReference type="ARBA" id="ARBA00023210"/>
    </source>
</evidence>
<comment type="function">
    <text evidence="7">Activator of cell division through the inhibition of FtsZ GTPase activity, therefore promoting FtsZ assembly into bundles of protofilaments necessary for the formation of the division Z ring. It is recruited early at mid-cell but it is not essential for cell division.</text>
</comment>
<evidence type="ECO:0000313" key="11">
    <source>
        <dbReference type="EMBL" id="BBF22587.1"/>
    </source>
</evidence>
<dbReference type="RefSeq" id="WP_120176282.1">
    <property type="nucleotide sequence ID" value="NZ_AP018786.1"/>
</dbReference>
<accession>A0A2Z6IAG3</accession>
<keyword evidence="10" id="KW-0175">Coiled coil</keyword>
<dbReference type="SUPFAM" id="SSF102829">
    <property type="entry name" value="Cell division protein ZapA-like"/>
    <property type="match status" value="1"/>
</dbReference>
<comment type="subunit">
    <text evidence="8">Homodimer. Interacts with FtsZ.</text>
</comment>
<evidence type="ECO:0000256" key="2">
    <source>
        <dbReference type="ARBA" id="ARBA00015195"/>
    </source>
</evidence>
<evidence type="ECO:0000256" key="4">
    <source>
        <dbReference type="ARBA" id="ARBA00022618"/>
    </source>
</evidence>
<keyword evidence="6" id="KW-0131">Cell cycle</keyword>
<dbReference type="GO" id="GO:0005829">
    <property type="term" value="C:cytosol"/>
    <property type="evidence" value="ECO:0007669"/>
    <property type="project" value="TreeGrafter"/>
</dbReference>
<proteinExistence type="predicted"/>
<comment type="subcellular location">
    <subcellularLocation>
        <location evidence="1">Cytoplasm</location>
    </subcellularLocation>
</comment>
<dbReference type="GO" id="GO:0032153">
    <property type="term" value="C:cell division site"/>
    <property type="evidence" value="ECO:0007669"/>
    <property type="project" value="TreeGrafter"/>
</dbReference>
<organism evidence="11 12">
    <name type="scientific">Sutterella megalosphaeroides</name>
    <dbReference type="NCBI Taxonomy" id="2494234"/>
    <lineage>
        <taxon>Bacteria</taxon>
        <taxon>Pseudomonadati</taxon>
        <taxon>Pseudomonadota</taxon>
        <taxon>Betaproteobacteria</taxon>
        <taxon>Burkholderiales</taxon>
        <taxon>Sutterellaceae</taxon>
        <taxon>Sutterella</taxon>
    </lineage>
</organism>
<dbReference type="GO" id="GO:0043093">
    <property type="term" value="P:FtsZ-dependent cytokinesis"/>
    <property type="evidence" value="ECO:0007669"/>
    <property type="project" value="TreeGrafter"/>
</dbReference>
<dbReference type="InterPro" id="IPR036192">
    <property type="entry name" value="Cell_div_ZapA-like_sf"/>
</dbReference>
<dbReference type="Pfam" id="PF05164">
    <property type="entry name" value="ZapA"/>
    <property type="match status" value="1"/>
</dbReference>
<evidence type="ECO:0000256" key="1">
    <source>
        <dbReference type="ARBA" id="ARBA00004496"/>
    </source>
</evidence>
<reference evidence="11 12" key="1">
    <citation type="journal article" date="2018" name="Int. J. Syst. Evol. Microbiol.">
        <title>Mesosutterella multiformis gen. nov., sp. nov., a member of the family Sutterellaceae and Sutterella megalosphaeroides sp. nov., isolated from human faeces.</title>
        <authorList>
            <person name="Sakamoto M."/>
            <person name="Ikeyama N."/>
            <person name="Kunihiro T."/>
            <person name="Iino T."/>
            <person name="Yuki M."/>
            <person name="Ohkuma M."/>
        </authorList>
    </citation>
    <scope>NUCLEOTIDE SEQUENCE [LARGE SCALE GENOMIC DNA]</scope>
    <source>
        <strain evidence="11 12">6FBBBH3</strain>
    </source>
</reference>
<dbReference type="GO" id="GO:0000917">
    <property type="term" value="P:division septum assembly"/>
    <property type="evidence" value="ECO:0007669"/>
    <property type="project" value="UniProtKB-KW"/>
</dbReference>
<evidence type="ECO:0000256" key="6">
    <source>
        <dbReference type="ARBA" id="ARBA00023306"/>
    </source>
</evidence>
<dbReference type="AlphaFoldDB" id="A0A2Z6IAG3"/>
<name>A0A2Z6IAG3_9BURK</name>
<dbReference type="InterPro" id="IPR007838">
    <property type="entry name" value="Cell_div_ZapA-like"/>
</dbReference>
<evidence type="ECO:0000256" key="7">
    <source>
        <dbReference type="ARBA" id="ARBA00024910"/>
    </source>
</evidence>
<dbReference type="PANTHER" id="PTHR34981">
    <property type="entry name" value="CELL DIVISION PROTEIN ZAPA"/>
    <property type="match status" value="1"/>
</dbReference>
<evidence type="ECO:0000256" key="10">
    <source>
        <dbReference type="SAM" id="Coils"/>
    </source>
</evidence>
<evidence type="ECO:0000313" key="12">
    <source>
        <dbReference type="Proteomes" id="UP000271003"/>
    </source>
</evidence>
<feature type="coiled-coil region" evidence="10">
    <location>
        <begin position="88"/>
        <end position="122"/>
    </location>
</feature>
<dbReference type="PANTHER" id="PTHR34981:SF1">
    <property type="entry name" value="CELL DIVISION PROTEIN ZAPA"/>
    <property type="match status" value="1"/>
</dbReference>
<keyword evidence="4" id="KW-0132">Cell division</keyword>
<evidence type="ECO:0000256" key="8">
    <source>
        <dbReference type="ARBA" id="ARBA00026068"/>
    </source>
</evidence>
<keyword evidence="5" id="KW-0717">Septation</keyword>
<dbReference type="GO" id="GO:0000921">
    <property type="term" value="P:septin ring assembly"/>
    <property type="evidence" value="ECO:0007669"/>
    <property type="project" value="TreeGrafter"/>
</dbReference>
<evidence type="ECO:0000256" key="3">
    <source>
        <dbReference type="ARBA" id="ARBA00022490"/>
    </source>
</evidence>
<dbReference type="EMBL" id="AP018786">
    <property type="protein sequence ID" value="BBF22587.1"/>
    <property type="molecule type" value="Genomic_DNA"/>
</dbReference>
<dbReference type="KEGG" id="sutt:SUTMEG_04780"/>
<sequence length="175" mass="18784">MSEVTVSIFSHNYRLAVSTGEEELIKNCAEIVDKQMEAMRAGGRVLAADQIAVLSALEIVYNAKKSEEAATQAVNAARTEGDSARADIAAVRSEADALRAELESARAAAAAAQAELETLRVTAEAQPFVRPLQQEPIPQAAPSIPNEAEIVARIQELSRMCEEAIFQDTKLGSLF</sequence>
<dbReference type="OrthoDB" id="5297208at2"/>
<dbReference type="Gene3D" id="3.30.160.880">
    <property type="entry name" value="Cell division protein ZapA protomer, N-terminal domain"/>
    <property type="match status" value="1"/>
</dbReference>
<dbReference type="Proteomes" id="UP000271003">
    <property type="component" value="Chromosome"/>
</dbReference>
<gene>
    <name evidence="11" type="ORF">SUTMEG_04780</name>
</gene>
<evidence type="ECO:0000256" key="9">
    <source>
        <dbReference type="ARBA" id="ARBA00033158"/>
    </source>
</evidence>